<keyword evidence="2" id="KW-0732">Signal</keyword>
<gene>
    <name evidence="4" type="ORF">IHQ72_06725</name>
</gene>
<proteinExistence type="predicted"/>
<feature type="domain" description="YMGG-like Gly-zipper" evidence="3">
    <location>
        <begin position="19"/>
        <end position="59"/>
    </location>
</feature>
<accession>A0ABY5R3J1</accession>
<evidence type="ECO:0000313" key="4">
    <source>
        <dbReference type="EMBL" id="UVC16842.1"/>
    </source>
</evidence>
<dbReference type="Pfam" id="PF13441">
    <property type="entry name" value="Gly-zipper_YMGG"/>
    <property type="match status" value="1"/>
</dbReference>
<evidence type="ECO:0000256" key="2">
    <source>
        <dbReference type="ARBA" id="ARBA00022729"/>
    </source>
</evidence>
<evidence type="ECO:0000313" key="5">
    <source>
        <dbReference type="Proteomes" id="UP001058098"/>
    </source>
</evidence>
<reference evidence="4" key="1">
    <citation type="submission" date="2020-09" db="EMBL/GenBank/DDBJ databases">
        <title>Rhizobia associated with sainfoin plants.</title>
        <authorList>
            <person name="Asharfi S."/>
            <person name="Kuzmanovic N."/>
            <person name="Bunk B."/>
            <person name="Sproeer C."/>
            <person name="Becker M."/>
            <person name="Thuenen T."/>
        </authorList>
    </citation>
    <scope>NUCLEOTIDE SEQUENCE</scope>
    <source>
        <strain evidence="4">OM4</strain>
    </source>
</reference>
<dbReference type="PROSITE" id="PS51257">
    <property type="entry name" value="PROKAR_LIPOPROTEIN"/>
    <property type="match status" value="1"/>
</dbReference>
<name>A0ABY5R3J1_9HYPH</name>
<dbReference type="EMBL" id="CP062229">
    <property type="protein sequence ID" value="UVC16842.1"/>
    <property type="molecule type" value="Genomic_DNA"/>
</dbReference>
<protein>
    <recommendedName>
        <fullName evidence="1">Type IV secretion system putative lipoprotein virB7</fullName>
    </recommendedName>
</protein>
<dbReference type="Pfam" id="PF08139">
    <property type="entry name" value="LPAM_1"/>
    <property type="match status" value="1"/>
</dbReference>
<keyword evidence="5" id="KW-1185">Reference proteome</keyword>
<evidence type="ECO:0000256" key="1">
    <source>
        <dbReference type="ARBA" id="ARBA00017922"/>
    </source>
</evidence>
<dbReference type="Proteomes" id="UP001058098">
    <property type="component" value="Chromosome"/>
</dbReference>
<keyword evidence="4" id="KW-0449">Lipoprotein</keyword>
<organism evidence="4 5">
    <name type="scientific">Mesorhizobium onobrychidis</name>
    <dbReference type="NCBI Taxonomy" id="2775404"/>
    <lineage>
        <taxon>Bacteria</taxon>
        <taxon>Pseudomonadati</taxon>
        <taxon>Pseudomonadota</taxon>
        <taxon>Alphaproteobacteria</taxon>
        <taxon>Hyphomicrobiales</taxon>
        <taxon>Phyllobacteriaceae</taxon>
        <taxon>Mesorhizobium</taxon>
    </lineage>
</organism>
<evidence type="ECO:0000259" key="3">
    <source>
        <dbReference type="Pfam" id="PF13441"/>
    </source>
</evidence>
<sequence length="80" mass="8041">MRKMIIAMVAVIAVSGCSTTEKDVAVGAGVGALAGGLIDGGKGALVGAAIGAGSGLLVRNLRNGYCQYRDNRGRLFTARC</sequence>
<dbReference type="InterPro" id="IPR027367">
    <property type="entry name" value="Gly-zipper_YMGG"/>
</dbReference>
<dbReference type="RefSeq" id="WP_258121719.1">
    <property type="nucleotide sequence ID" value="NZ_CP062229.1"/>
</dbReference>
<dbReference type="InterPro" id="IPR012640">
    <property type="entry name" value="Membr_lipoprot_lipid_attach_CS"/>
</dbReference>